<organism evidence="5 6">
    <name type="scientific">Rouxiella silvae</name>
    <dbReference type="NCBI Taxonomy" id="1646373"/>
    <lineage>
        <taxon>Bacteria</taxon>
        <taxon>Pseudomonadati</taxon>
        <taxon>Pseudomonadota</taxon>
        <taxon>Gammaproteobacteria</taxon>
        <taxon>Enterobacterales</taxon>
        <taxon>Yersiniaceae</taxon>
        <taxon>Rouxiella</taxon>
    </lineage>
</organism>
<evidence type="ECO:0000259" key="3">
    <source>
        <dbReference type="Pfam" id="PF13208"/>
    </source>
</evidence>
<reference evidence="5" key="1">
    <citation type="submission" date="2020-11" db="EMBL/GenBank/DDBJ databases">
        <authorList>
            <person name="Lee S.D."/>
        </authorList>
    </citation>
    <scope>NUCLEOTIDE SEQUENCE</scope>
    <source>
        <strain evidence="5">SAP-2</strain>
    </source>
</reference>
<feature type="domain" description="TerB-C" evidence="4">
    <location>
        <begin position="645"/>
        <end position="769"/>
    </location>
</feature>
<dbReference type="Gene3D" id="1.10.3680.10">
    <property type="entry name" value="TerB-like"/>
    <property type="match status" value="1"/>
</dbReference>
<dbReference type="InterPro" id="IPR007791">
    <property type="entry name" value="DjlA_N"/>
</dbReference>
<feature type="region of interest" description="Disordered" evidence="1">
    <location>
        <begin position="24"/>
        <end position="53"/>
    </location>
</feature>
<feature type="domain" description="TerB N-terminal" evidence="3">
    <location>
        <begin position="98"/>
        <end position="308"/>
    </location>
</feature>
<evidence type="ECO:0000259" key="4">
    <source>
        <dbReference type="Pfam" id="PF15615"/>
    </source>
</evidence>
<dbReference type="InterPro" id="IPR025266">
    <property type="entry name" value="TerB_N"/>
</dbReference>
<sequence>MELWIFIAAIYLIYLLFFKKKKHKSGNSNSCKAEKESPRTWKTGNKNSGNNVVNDDSDDDALATFTLTTGRTVEYRISAAPRKASSKKSGILAQWILPGNEISVGGLVIAGGFLYFGQRMKPQGQSLSGNYNDGSEASLIDATLKTQHVSYDYEDGSLGYWPQYCSLNPESRGAYLSWLASDRCDASCPVGYVFIYLYGLERRALVDSRDENISDAEFSSLFSEVERLRSVFFENRSFRHYSSQLLEAMSILRPETELPSASGNEAGLSNGMMFKLSLAQAVEAGIPVSADLALTWVTHHAEYAIRTPGRRCAREFAMLFKRRYTLKFGDGMVVKPNKTRLRLDYAPASPSLRGVRLPVADLPDPSSLKGPIQKIVTLAEVCTEDLDAYSRYLGRKDTSENDTAAIMLLPAEIINESARKVLSAFRNWADGVIAGQAGLTSVADFWEHMGAGIPAKLNKKEIDLMQAFAAKMGYRMAPEPFYHHVKSEVGGVLVLYAAGDGHRISPTPAFTSAVMMLRLGAIVAMIDNNIEQSERTVLENAIDHNPDFNEDERRSLHAYLSWQLHTPANMTGMKNRLALLNPAEKAAVGQFIVSVACSDGRIEAAEIKQLEKIYSGLGLDPSTLSGIIHQHSTNEQPSAQVFAHKTPAPQEFTLDARVLARHESATDDVRKLLSTIFTEDELEPREGATPPEPQTAGLDLAHSQLYEKLREKEQWSRKEATDLCGQFGLMLGGALEVINDWSFAMVDAPVLDDAEDDICVDLEIAEELEEV</sequence>
<dbReference type="AlphaFoldDB" id="A0AA40X0C8"/>
<gene>
    <name evidence="5" type="ORF">ITX54_07115</name>
</gene>
<feature type="compositionally biased region" description="Low complexity" evidence="1">
    <location>
        <begin position="42"/>
        <end position="53"/>
    </location>
</feature>
<dbReference type="Pfam" id="PF05099">
    <property type="entry name" value="TerB"/>
    <property type="match status" value="1"/>
</dbReference>
<dbReference type="Proteomes" id="UP000705283">
    <property type="component" value="Unassembled WGS sequence"/>
</dbReference>
<evidence type="ECO:0000313" key="5">
    <source>
        <dbReference type="EMBL" id="MBF6636425.1"/>
    </source>
</evidence>
<dbReference type="SUPFAM" id="SSF158682">
    <property type="entry name" value="TerB-like"/>
    <property type="match status" value="1"/>
</dbReference>
<dbReference type="CDD" id="cd07176">
    <property type="entry name" value="terB"/>
    <property type="match status" value="1"/>
</dbReference>
<dbReference type="EMBL" id="JADMKS010000003">
    <property type="protein sequence ID" value="MBF6636425.1"/>
    <property type="molecule type" value="Genomic_DNA"/>
</dbReference>
<evidence type="ECO:0000256" key="1">
    <source>
        <dbReference type="SAM" id="MobiDB-lite"/>
    </source>
</evidence>
<protein>
    <submittedName>
        <fullName evidence="5">TerB N-terminal domain-containing protein</fullName>
    </submittedName>
</protein>
<dbReference type="Pfam" id="PF15615">
    <property type="entry name" value="TerB_C"/>
    <property type="match status" value="1"/>
</dbReference>
<feature type="domain" description="Co-chaperone DjlA N-terminal" evidence="2">
    <location>
        <begin position="517"/>
        <end position="624"/>
    </location>
</feature>
<accession>A0AA40X0C8</accession>
<comment type="caution">
    <text evidence="5">The sequence shown here is derived from an EMBL/GenBank/DDBJ whole genome shotgun (WGS) entry which is preliminary data.</text>
</comment>
<reference evidence="5" key="2">
    <citation type="submission" date="2022-09" db="EMBL/GenBank/DDBJ databases">
        <title>Rouxiella aceris sp. nov., isolated from tree sap and emended description of the genus Rhouxiella.</title>
        <authorList>
            <person name="Kim I.S."/>
        </authorList>
    </citation>
    <scope>NUCLEOTIDE SEQUENCE</scope>
    <source>
        <strain evidence="5">SAP-2</strain>
    </source>
</reference>
<evidence type="ECO:0000313" key="6">
    <source>
        <dbReference type="Proteomes" id="UP000705283"/>
    </source>
</evidence>
<dbReference type="InterPro" id="IPR028932">
    <property type="entry name" value="TerB-C"/>
</dbReference>
<name>A0AA40X0C8_9GAMM</name>
<proteinExistence type="predicted"/>
<evidence type="ECO:0000259" key="2">
    <source>
        <dbReference type="Pfam" id="PF05099"/>
    </source>
</evidence>
<dbReference type="InterPro" id="IPR029024">
    <property type="entry name" value="TerB-like"/>
</dbReference>
<dbReference type="RefSeq" id="WP_194977750.1">
    <property type="nucleotide sequence ID" value="NZ_JADMKS010000003.1"/>
</dbReference>
<dbReference type="Pfam" id="PF13208">
    <property type="entry name" value="TerB_N"/>
    <property type="match status" value="1"/>
</dbReference>